<keyword evidence="2" id="KW-0285">Flavoprotein</keyword>
<dbReference type="SUPFAM" id="SSF56176">
    <property type="entry name" value="FAD-binding/transporter-associated domain-like"/>
    <property type="match status" value="1"/>
</dbReference>
<comment type="similarity">
    <text evidence="1">Belongs to the oxygen-dependent FAD-linked oxidoreductase family.</text>
</comment>
<dbReference type="HOGENOM" id="CLU_018354_1_4_1"/>
<dbReference type="GO" id="GO:0016491">
    <property type="term" value="F:oxidoreductase activity"/>
    <property type="evidence" value="ECO:0007669"/>
    <property type="project" value="UniProtKB-KW"/>
</dbReference>
<evidence type="ECO:0000256" key="2">
    <source>
        <dbReference type="ARBA" id="ARBA00022630"/>
    </source>
</evidence>
<dbReference type="STRING" id="1432307.W9CMC7"/>
<dbReference type="InterPro" id="IPR050416">
    <property type="entry name" value="FAD-linked_Oxidoreductase"/>
</dbReference>
<evidence type="ECO:0000256" key="4">
    <source>
        <dbReference type="ARBA" id="ARBA00023002"/>
    </source>
</evidence>
<protein>
    <submittedName>
        <fullName evidence="5">Putative oxidoreductase, FAD-binding</fullName>
    </submittedName>
</protein>
<dbReference type="Proteomes" id="UP000019487">
    <property type="component" value="Unassembled WGS sequence"/>
</dbReference>
<dbReference type="InterPro" id="IPR016169">
    <property type="entry name" value="FAD-bd_PCMH_sub2"/>
</dbReference>
<evidence type="ECO:0000313" key="6">
    <source>
        <dbReference type="Proteomes" id="UP000019487"/>
    </source>
</evidence>
<proteinExistence type="inferred from homology"/>
<dbReference type="AlphaFoldDB" id="W9CMC7"/>
<sequence>MSGREGLVCDNVGNYEVVLADGSIVNANRTENRDLWIALKGGSSNFEIATRFNIRTFQQGDFNGGVIVSPKSTVDTQFEGYVNLDPYAALIMSVSWNQIRNSFSVFTNLQYTKNDTSSAVLQPFIQALPQYLDTMRVSNLTDFAKEASRYAAPGLRNQSATTTFGEGLESLNTVYNIWNSSISAISSINGTNWAMVTQPFPTAFVSSSTEANSLGLSTSSNHQTLFLLSYSWASAEDDHEMTAAAQKLVNDIEAAVSKVGVANDFK</sequence>
<keyword evidence="6" id="KW-1185">Reference proteome</keyword>
<dbReference type="InterPro" id="IPR036318">
    <property type="entry name" value="FAD-bd_PCMH-like_sf"/>
</dbReference>
<evidence type="ECO:0000256" key="1">
    <source>
        <dbReference type="ARBA" id="ARBA00005466"/>
    </source>
</evidence>
<dbReference type="GO" id="GO:0050660">
    <property type="term" value="F:flavin adenine dinucleotide binding"/>
    <property type="evidence" value="ECO:0007669"/>
    <property type="project" value="InterPro"/>
</dbReference>
<accession>W9CMC7</accession>
<comment type="caution">
    <text evidence="5">The sequence shown here is derived from an EMBL/GenBank/DDBJ whole genome shotgun (WGS) entry which is preliminary data.</text>
</comment>
<dbReference type="OrthoDB" id="2151789at2759"/>
<organism evidence="5 6">
    <name type="scientific">Sclerotinia borealis (strain F-4128)</name>
    <dbReference type="NCBI Taxonomy" id="1432307"/>
    <lineage>
        <taxon>Eukaryota</taxon>
        <taxon>Fungi</taxon>
        <taxon>Dikarya</taxon>
        <taxon>Ascomycota</taxon>
        <taxon>Pezizomycotina</taxon>
        <taxon>Leotiomycetes</taxon>
        <taxon>Helotiales</taxon>
        <taxon>Sclerotiniaceae</taxon>
        <taxon>Sclerotinia</taxon>
    </lineage>
</organism>
<keyword evidence="3" id="KW-0274">FAD</keyword>
<name>W9CMC7_SCLBF</name>
<reference evidence="5 6" key="1">
    <citation type="journal article" date="2014" name="Genome Announc.">
        <title>Draft genome sequence of Sclerotinia borealis, a psychrophilic plant pathogenic fungus.</title>
        <authorList>
            <person name="Mardanov A.V."/>
            <person name="Beletsky A.V."/>
            <person name="Kadnikov V.V."/>
            <person name="Ignatov A.N."/>
            <person name="Ravin N.V."/>
        </authorList>
    </citation>
    <scope>NUCLEOTIDE SEQUENCE [LARGE SCALE GENOMIC DNA]</scope>
    <source>
        <strain evidence="6">F-4157</strain>
    </source>
</reference>
<evidence type="ECO:0000313" key="5">
    <source>
        <dbReference type="EMBL" id="ESZ95789.1"/>
    </source>
</evidence>
<dbReference type="Gene3D" id="3.40.462.20">
    <property type="match status" value="1"/>
</dbReference>
<dbReference type="PANTHER" id="PTHR42973:SF22">
    <property type="entry name" value="FAD-BINDING PCMH-TYPE DOMAIN-CONTAINING PROTEIN-RELATED"/>
    <property type="match status" value="1"/>
</dbReference>
<evidence type="ECO:0000256" key="3">
    <source>
        <dbReference type="ARBA" id="ARBA00022827"/>
    </source>
</evidence>
<dbReference type="EMBL" id="AYSA01000164">
    <property type="protein sequence ID" value="ESZ95789.1"/>
    <property type="molecule type" value="Genomic_DNA"/>
</dbReference>
<keyword evidence="4" id="KW-0560">Oxidoreductase</keyword>
<dbReference type="PANTHER" id="PTHR42973">
    <property type="entry name" value="BINDING OXIDOREDUCTASE, PUTATIVE (AFU_ORTHOLOGUE AFUA_1G17690)-RELATED"/>
    <property type="match status" value="1"/>
</dbReference>
<dbReference type="Gene3D" id="3.30.465.10">
    <property type="match status" value="1"/>
</dbReference>
<gene>
    <name evidence="5" type="ORF">SBOR_3806</name>
</gene>